<proteinExistence type="predicted"/>
<dbReference type="HOGENOM" id="CLU_119305_0_0_1"/>
<dbReference type="EMBL" id="GG662830">
    <property type="protein sequence ID" value="EAR88739.1"/>
    <property type="molecule type" value="Genomic_DNA"/>
</dbReference>
<gene>
    <name evidence="1" type="ORF">TTHERM_00259340</name>
</gene>
<dbReference type="Pfam" id="PF14536">
    <property type="entry name" value="DUF4441"/>
    <property type="match status" value="1"/>
</dbReference>
<dbReference type="KEGG" id="tet:TTHERM_00259340"/>
<accession>Q22UE8</accession>
<keyword evidence="2" id="KW-1185">Reference proteome</keyword>
<sequence>MSQQLISLFLDIVSQFPNDTEFKQNDIFFPIQQEITNSFSNFSDIQQNTLLNSQQSYGLMFAQNPIQQNFDMDYQFQQKQNVIKNIIKGFSKYLKSLSNEKAMQRFSGILGSHKNITNIKKNFLREMKKKNNRWNYILKRMISSKNLSKIFYSYLEKESNDWLFSSKTDDIISHQQMINLIKEALQQEVQVNIKTYKKK</sequence>
<dbReference type="Proteomes" id="UP000009168">
    <property type="component" value="Unassembled WGS sequence"/>
</dbReference>
<evidence type="ECO:0000313" key="2">
    <source>
        <dbReference type="Proteomes" id="UP000009168"/>
    </source>
</evidence>
<name>Q22UE8_TETTS</name>
<dbReference type="GeneID" id="7840718"/>
<protein>
    <submittedName>
        <fullName evidence="1">Uncharacterized protein</fullName>
    </submittedName>
</protein>
<dbReference type="InParanoid" id="Q22UE8"/>
<organism evidence="1 2">
    <name type="scientific">Tetrahymena thermophila (strain SB210)</name>
    <dbReference type="NCBI Taxonomy" id="312017"/>
    <lineage>
        <taxon>Eukaryota</taxon>
        <taxon>Sar</taxon>
        <taxon>Alveolata</taxon>
        <taxon>Ciliophora</taxon>
        <taxon>Intramacronucleata</taxon>
        <taxon>Oligohymenophorea</taxon>
        <taxon>Hymenostomatida</taxon>
        <taxon>Tetrahymenina</taxon>
        <taxon>Tetrahymenidae</taxon>
        <taxon>Tetrahymena</taxon>
    </lineage>
</organism>
<dbReference type="RefSeq" id="XP_001008984.1">
    <property type="nucleotide sequence ID" value="XM_001008984.1"/>
</dbReference>
<dbReference type="AlphaFoldDB" id="Q22UE8"/>
<evidence type="ECO:0000313" key="1">
    <source>
        <dbReference type="EMBL" id="EAR88739.1"/>
    </source>
</evidence>
<dbReference type="InterPro" id="IPR028008">
    <property type="entry name" value="DUF4441"/>
</dbReference>
<reference evidence="2" key="1">
    <citation type="journal article" date="2006" name="PLoS Biol.">
        <title>Macronuclear genome sequence of the ciliate Tetrahymena thermophila, a model eukaryote.</title>
        <authorList>
            <person name="Eisen J.A."/>
            <person name="Coyne R.S."/>
            <person name="Wu M."/>
            <person name="Wu D."/>
            <person name="Thiagarajan M."/>
            <person name="Wortman J.R."/>
            <person name="Badger J.H."/>
            <person name="Ren Q."/>
            <person name="Amedeo P."/>
            <person name="Jones K.M."/>
            <person name="Tallon L.J."/>
            <person name="Delcher A.L."/>
            <person name="Salzberg S.L."/>
            <person name="Silva J.C."/>
            <person name="Haas B.J."/>
            <person name="Majoros W.H."/>
            <person name="Farzad M."/>
            <person name="Carlton J.M."/>
            <person name="Smith R.K. Jr."/>
            <person name="Garg J."/>
            <person name="Pearlman R.E."/>
            <person name="Karrer K.M."/>
            <person name="Sun L."/>
            <person name="Manning G."/>
            <person name="Elde N.C."/>
            <person name="Turkewitz A.P."/>
            <person name="Asai D.J."/>
            <person name="Wilkes D.E."/>
            <person name="Wang Y."/>
            <person name="Cai H."/>
            <person name="Collins K."/>
            <person name="Stewart B.A."/>
            <person name="Lee S.R."/>
            <person name="Wilamowska K."/>
            <person name="Weinberg Z."/>
            <person name="Ruzzo W.L."/>
            <person name="Wloga D."/>
            <person name="Gaertig J."/>
            <person name="Frankel J."/>
            <person name="Tsao C.-C."/>
            <person name="Gorovsky M.A."/>
            <person name="Keeling P.J."/>
            <person name="Waller R.F."/>
            <person name="Patron N.J."/>
            <person name="Cherry J.M."/>
            <person name="Stover N.A."/>
            <person name="Krieger C.J."/>
            <person name="del Toro C."/>
            <person name="Ryder H.F."/>
            <person name="Williamson S.C."/>
            <person name="Barbeau R.A."/>
            <person name="Hamilton E.P."/>
            <person name="Orias E."/>
        </authorList>
    </citation>
    <scope>NUCLEOTIDE SEQUENCE [LARGE SCALE GENOMIC DNA]</scope>
    <source>
        <strain evidence="2">SB210</strain>
    </source>
</reference>